<dbReference type="InterPro" id="IPR005135">
    <property type="entry name" value="Endo/exonuclease/phosphatase"/>
</dbReference>
<feature type="binding site" evidence="6">
    <location>
        <position position="144"/>
    </location>
    <ligand>
        <name>Mg(2+)</name>
        <dbReference type="ChEBI" id="CHEBI:18420"/>
        <label>1</label>
    </ligand>
</feature>
<keyword evidence="10" id="KW-1185">Reference proteome</keyword>
<dbReference type="PROSITE" id="PS51435">
    <property type="entry name" value="AP_NUCLEASE_F1_4"/>
    <property type="match status" value="1"/>
</dbReference>
<dbReference type="GO" id="GO:0008311">
    <property type="term" value="F:double-stranded DNA 3'-5' DNA exonuclease activity"/>
    <property type="evidence" value="ECO:0007669"/>
    <property type="project" value="UniProtKB-EC"/>
</dbReference>
<dbReference type="GO" id="GO:0006284">
    <property type="term" value="P:base-excision repair"/>
    <property type="evidence" value="ECO:0007669"/>
    <property type="project" value="TreeGrafter"/>
</dbReference>
<dbReference type="NCBIfam" id="TIGR00195">
    <property type="entry name" value="exoDNase_III"/>
    <property type="match status" value="1"/>
</dbReference>
<evidence type="ECO:0000256" key="4">
    <source>
        <dbReference type="ARBA" id="ARBA00022801"/>
    </source>
</evidence>
<organism evidence="10">
    <name type="scientific">Lactobacillus acidophilus (strain ATCC 700396 / NCK56 / N2 / NCFM)</name>
    <dbReference type="NCBI Taxonomy" id="272621"/>
    <lineage>
        <taxon>Bacteria</taxon>
        <taxon>Bacillati</taxon>
        <taxon>Bacillota</taxon>
        <taxon>Bacilli</taxon>
        <taxon>Lactobacillales</taxon>
        <taxon>Lactobacillaceae</taxon>
        <taxon>Lactobacillus</taxon>
    </lineage>
</organism>
<dbReference type="PROSITE" id="PS00728">
    <property type="entry name" value="AP_NUCLEASE_F1_3"/>
    <property type="match status" value="1"/>
</dbReference>
<dbReference type="PANTHER" id="PTHR22748">
    <property type="entry name" value="AP ENDONUCLEASE"/>
    <property type="match status" value="1"/>
</dbReference>
<feature type="site" description="Important for catalytic activity" evidence="7">
    <location>
        <position position="215"/>
    </location>
</feature>
<dbReference type="AlphaFoldDB" id="Q5FIG3"/>
<dbReference type="Gene3D" id="3.60.10.10">
    <property type="entry name" value="Endonuclease/exonuclease/phosphatase"/>
    <property type="match status" value="1"/>
</dbReference>
<sequence length="253" mass="29524">MKFVSWNVNGFRRCLRHGFLDTFLDLDPDIFGMQDTRLSPKEVKIDLTEYYQYWNFSEEKRYDGAAVFTKIKPLAVYNGIGIPEFDREGRTITLEFPKFYYVNTFAPYAGEQLQRLDFRVMWAQAFRNYVTKLANNKPVIIGGDMSVAHDEIDLAEPEKNKNHAGFTGDERKEFTELLNAGFEDTFRTLHPKDEAYTYWSRHDNARDKNIGERLDYFLVSHALTDKVEGSDILNNIDESDHCPIELNMDIKAE</sequence>
<dbReference type="CDD" id="cd09087">
    <property type="entry name" value="Ape1-like_AP-endo"/>
    <property type="match status" value="1"/>
</dbReference>
<evidence type="ECO:0000313" key="9">
    <source>
        <dbReference type="EMBL" id="AAV43511.1"/>
    </source>
</evidence>
<feature type="domain" description="Endonuclease/exonuclease/phosphatase" evidence="8">
    <location>
        <begin position="4"/>
        <end position="241"/>
    </location>
</feature>
<dbReference type="SUPFAM" id="SSF56219">
    <property type="entry name" value="DNase I-like"/>
    <property type="match status" value="1"/>
</dbReference>
<feature type="binding site" evidence="6">
    <location>
        <position position="240"/>
    </location>
    <ligand>
        <name>Mg(2+)</name>
        <dbReference type="ChEBI" id="CHEBI:18420"/>
        <label>1</label>
    </ligand>
</feature>
<dbReference type="GO" id="GO:0003677">
    <property type="term" value="F:DNA binding"/>
    <property type="evidence" value="ECO:0007669"/>
    <property type="project" value="InterPro"/>
</dbReference>
<evidence type="ECO:0000256" key="1">
    <source>
        <dbReference type="ARBA" id="ARBA00001936"/>
    </source>
</evidence>
<dbReference type="KEGG" id="lac:LBA1699"/>
<dbReference type="BioCyc" id="LACI272621:G1G49-1667-MONOMER"/>
<keyword evidence="5 6" id="KW-0460">Magnesium</keyword>
<dbReference type="InterPro" id="IPR004808">
    <property type="entry name" value="AP_endonuc_1"/>
</dbReference>
<dbReference type="GO" id="GO:0003906">
    <property type="term" value="F:DNA-(apurinic or apyrimidinic site) endonuclease activity"/>
    <property type="evidence" value="ECO:0007669"/>
    <property type="project" value="TreeGrafter"/>
</dbReference>
<dbReference type="Pfam" id="PF03372">
    <property type="entry name" value="Exo_endo_phos"/>
    <property type="match status" value="1"/>
</dbReference>
<evidence type="ECO:0000256" key="2">
    <source>
        <dbReference type="ARBA" id="ARBA00007092"/>
    </source>
</evidence>
<name>Q5FIG3_LACAC</name>
<comment type="cofactor">
    <cofactor evidence="6">
        <name>Mg(2+)</name>
        <dbReference type="ChEBI" id="CHEBI:18420"/>
    </cofactor>
    <cofactor evidence="6">
        <name>Mn(2+)</name>
        <dbReference type="ChEBI" id="CHEBI:29035"/>
    </cofactor>
    <text evidence="6">Probably binds two magnesium or manganese ions per subunit.</text>
</comment>
<feature type="binding site" evidence="6">
    <location>
        <position position="241"/>
    </location>
    <ligand>
        <name>Mg(2+)</name>
        <dbReference type="ChEBI" id="CHEBI:18420"/>
        <label>1</label>
    </ligand>
</feature>
<dbReference type="GO" id="GO:0008081">
    <property type="term" value="F:phosphoric diester hydrolase activity"/>
    <property type="evidence" value="ECO:0007669"/>
    <property type="project" value="TreeGrafter"/>
</dbReference>
<dbReference type="PATRIC" id="fig|272621.13.peg.1619"/>
<dbReference type="GO" id="GO:0046872">
    <property type="term" value="F:metal ion binding"/>
    <property type="evidence" value="ECO:0007669"/>
    <property type="project" value="UniProtKB-KW"/>
</dbReference>
<proteinExistence type="inferred from homology"/>
<evidence type="ECO:0000256" key="3">
    <source>
        <dbReference type="ARBA" id="ARBA00022723"/>
    </source>
</evidence>
<comment type="cofactor">
    <cofactor evidence="1">
        <name>Mn(2+)</name>
        <dbReference type="ChEBI" id="CHEBI:29035"/>
    </cofactor>
</comment>
<dbReference type="eggNOG" id="COG0708">
    <property type="taxonomic scope" value="Bacteria"/>
</dbReference>
<reference evidence="9 10" key="1">
    <citation type="journal article" date="2005" name="Proc. Natl. Acad. Sci. U.S.A.">
        <title>Complete genome sequence of the probiotic lactic acid bacterium Lactobacillus acidophilus NCFM.</title>
        <authorList>
            <person name="Altermann E."/>
            <person name="Russell W.M."/>
            <person name="Azcarate-Peril M.A."/>
            <person name="Barrangou R."/>
            <person name="Buck B.L."/>
            <person name="McAuliffe O."/>
            <person name="Souther N."/>
            <person name="Dobson A."/>
            <person name="Duong T."/>
            <person name="Callanan M."/>
            <person name="Lick S."/>
            <person name="Hamrick A."/>
            <person name="Cano R."/>
            <person name="Klaenhammer T.R."/>
        </authorList>
    </citation>
    <scope>NUCLEOTIDE SEQUENCE [LARGE SCALE GENOMIC DNA]</scope>
    <source>
        <strain evidence="10">ATCC 700396 / NCK56 / N2 / NCFM</strain>
    </source>
</reference>
<dbReference type="OrthoDB" id="9803914at2"/>
<keyword evidence="4 9" id="KW-0378">Hydrolase</keyword>
<dbReference type="EC" id="3.1.11.2" evidence="9"/>
<dbReference type="RefSeq" id="WP_003549947.1">
    <property type="nucleotide sequence ID" value="NC_006814.3"/>
</dbReference>
<dbReference type="Proteomes" id="UP000006381">
    <property type="component" value="Chromosome"/>
</dbReference>
<accession>Q5FIG3</accession>
<evidence type="ECO:0000313" key="10">
    <source>
        <dbReference type="Proteomes" id="UP000006381"/>
    </source>
</evidence>
<feature type="site" description="Interaction with DNA substrate" evidence="7">
    <location>
        <position position="241"/>
    </location>
</feature>
<evidence type="ECO:0000256" key="5">
    <source>
        <dbReference type="ARBA" id="ARBA00022842"/>
    </source>
</evidence>
<dbReference type="NCBIfam" id="TIGR00633">
    <property type="entry name" value="xth"/>
    <property type="match status" value="1"/>
</dbReference>
<dbReference type="STRING" id="272621.LBA1699"/>
<dbReference type="GeneID" id="93289236"/>
<gene>
    <name evidence="9" type="primary">exoA</name>
    <name evidence="9" type="ordered locus">LBA1699</name>
</gene>
<keyword evidence="3 6" id="KW-0479">Metal-binding</keyword>
<keyword evidence="6" id="KW-0464">Manganese</keyword>
<dbReference type="PANTHER" id="PTHR22748:SF6">
    <property type="entry name" value="DNA-(APURINIC OR APYRIMIDINIC SITE) ENDONUCLEASE"/>
    <property type="match status" value="1"/>
</dbReference>
<dbReference type="HOGENOM" id="CLU_027539_1_3_9"/>
<dbReference type="EMBL" id="CP000033">
    <property type="protein sequence ID" value="AAV43511.1"/>
    <property type="molecule type" value="Genomic_DNA"/>
</dbReference>
<dbReference type="InterPro" id="IPR020848">
    <property type="entry name" value="AP_endonuclease_F1_CS"/>
</dbReference>
<dbReference type="InterPro" id="IPR036691">
    <property type="entry name" value="Endo/exonu/phosph_ase_sf"/>
</dbReference>
<protein>
    <submittedName>
        <fullName evidence="9">Exodeoxyribonuclease</fullName>
        <ecNumber evidence="9">3.1.11.2</ecNumber>
    </submittedName>
</protein>
<evidence type="ECO:0000256" key="7">
    <source>
        <dbReference type="PIRSR" id="PIRSR604808-3"/>
    </source>
</evidence>
<evidence type="ECO:0000256" key="6">
    <source>
        <dbReference type="PIRSR" id="PIRSR604808-2"/>
    </source>
</evidence>
<evidence type="ECO:0000259" key="8">
    <source>
        <dbReference type="Pfam" id="PF03372"/>
    </source>
</evidence>
<comment type="similarity">
    <text evidence="2">Belongs to the DNA repair enzymes AP/ExoA family.</text>
</comment>
<feature type="binding site" evidence="6">
    <location>
        <position position="7"/>
    </location>
    <ligand>
        <name>Mg(2+)</name>
        <dbReference type="ChEBI" id="CHEBI:18420"/>
        <label>1</label>
    </ligand>
</feature>